<sequence>MRYFFLIVSFIVSLYAADETFSYDVQAQDKARVYTGPIKETRRNPIQDAIDNAKEGSIIKLKAGVYEGNIVIQKPISLIGVEEGVIIDGLGAGSIVTIQSSYVTLKNLTLRNSGERADVLDAAININGDASKGAVSQCEVSNCTILDSLLGINMEIANNSLIQNNYITSKDYDLGLRGDGIRLWYINDNIVRKNHLYRSRDMVVWYSHGNTIEENLGEYGRYSLHFMYAGKNYVHNNVYQYNSVGIFFMYSNDTIATGNVVKSAVGATGIGIGFKDATNFTIENNTIIYNSQGLYIDRSPFEPDTHNFIRNNKIMYNAEAMHFHSLCENNVVTENSIVGNIEDIVNDSRNEQEFKNEFSMNYWDNYEGFDKNMDGYGDNAYRVYQYADKLWTYNPSVKFFYGSPVLTLLNFLSKLAPFSEPIGLLEDKKPKFTNH</sequence>
<protein>
    <submittedName>
        <fullName evidence="2">Nitrous oxidase accessory protein</fullName>
    </submittedName>
</protein>
<name>A0A2D3W9J5_9BACT</name>
<dbReference type="STRING" id="366522.GCA_001548055_01868"/>
<evidence type="ECO:0000313" key="2">
    <source>
        <dbReference type="EMBL" id="DAB36575.1"/>
    </source>
</evidence>
<dbReference type="EMBL" id="DLUG01000113">
    <property type="protein sequence ID" value="DAB36575.1"/>
    <property type="molecule type" value="Genomic_DNA"/>
</dbReference>
<dbReference type="InterPro" id="IPR011050">
    <property type="entry name" value="Pectin_lyase_fold/virulence"/>
</dbReference>
<feature type="domain" description="Periplasmic copper-binding protein NosD beta helix" evidence="1">
    <location>
        <begin position="176"/>
        <end position="368"/>
    </location>
</feature>
<dbReference type="Gene3D" id="2.160.20.10">
    <property type="entry name" value="Single-stranded right-handed beta-helix, Pectin lyase-like"/>
    <property type="match status" value="1"/>
</dbReference>
<gene>
    <name evidence="2" type="ORF">CFH80_04170</name>
</gene>
<evidence type="ECO:0000313" key="3">
    <source>
        <dbReference type="Proteomes" id="UP000231638"/>
    </source>
</evidence>
<dbReference type="InterPro" id="IPR006626">
    <property type="entry name" value="PbH1"/>
</dbReference>
<proteinExistence type="predicted"/>
<dbReference type="NCBIfam" id="TIGR04247">
    <property type="entry name" value="NosD_copper_fam"/>
    <property type="match status" value="1"/>
</dbReference>
<dbReference type="AlphaFoldDB" id="A0A2D3W9J5"/>
<dbReference type="SUPFAM" id="SSF51126">
    <property type="entry name" value="Pectin lyase-like"/>
    <property type="match status" value="1"/>
</dbReference>
<dbReference type="InterPro" id="IPR012334">
    <property type="entry name" value="Pectin_lyas_fold"/>
</dbReference>
<dbReference type="Pfam" id="PF05048">
    <property type="entry name" value="NosD"/>
    <property type="match status" value="1"/>
</dbReference>
<accession>A0A2D3W9J5</accession>
<dbReference type="Proteomes" id="UP000231638">
    <property type="component" value="Unassembled WGS sequence"/>
</dbReference>
<organism evidence="2 3">
    <name type="scientific">Sulfurospirillum cavolei</name>
    <dbReference type="NCBI Taxonomy" id="366522"/>
    <lineage>
        <taxon>Bacteria</taxon>
        <taxon>Pseudomonadati</taxon>
        <taxon>Campylobacterota</taxon>
        <taxon>Epsilonproteobacteria</taxon>
        <taxon>Campylobacterales</taxon>
        <taxon>Sulfurospirillaceae</taxon>
        <taxon>Sulfurospirillum</taxon>
    </lineage>
</organism>
<dbReference type="SMART" id="SM00710">
    <property type="entry name" value="PbH1"/>
    <property type="match status" value="7"/>
</dbReference>
<dbReference type="InterPro" id="IPR026464">
    <property type="entry name" value="NosD_copper_fam"/>
</dbReference>
<dbReference type="InterPro" id="IPR007742">
    <property type="entry name" value="NosD_dom"/>
</dbReference>
<reference evidence="2 3" key="1">
    <citation type="journal article" date="2017" name="Front. Microbiol.">
        <title>Comparative Genomic Analysis of the Class Epsilonproteobacteria and Proposed Reclassification to Epsilonbacteraeota (phyl. nov.).</title>
        <authorList>
            <person name="Waite D.W."/>
            <person name="Vanwonterghem I."/>
            <person name="Rinke C."/>
            <person name="Parks D.H."/>
            <person name="Zhang Y."/>
            <person name="Takai K."/>
            <person name="Sievert S.M."/>
            <person name="Simon J."/>
            <person name="Campbell B.J."/>
            <person name="Hanson T.E."/>
            <person name="Woyke T."/>
            <person name="Klotz M.G."/>
            <person name="Hugenholtz P."/>
        </authorList>
    </citation>
    <scope>NUCLEOTIDE SEQUENCE [LARGE SCALE GENOMIC DNA]</scope>
    <source>
        <strain evidence="2">UBA11420</strain>
    </source>
</reference>
<evidence type="ECO:0000259" key="1">
    <source>
        <dbReference type="Pfam" id="PF05048"/>
    </source>
</evidence>
<comment type="caution">
    <text evidence="2">The sequence shown here is derived from an EMBL/GenBank/DDBJ whole genome shotgun (WGS) entry which is preliminary data.</text>
</comment>